<dbReference type="GeneID" id="40314470"/>
<evidence type="ECO:0000313" key="3">
    <source>
        <dbReference type="Proteomes" id="UP000284403"/>
    </source>
</evidence>
<evidence type="ECO:0000313" key="2">
    <source>
        <dbReference type="EMBL" id="RNF26896.1"/>
    </source>
</evidence>
<name>A0A422QA96_9TRYP</name>
<keyword evidence="3" id="KW-1185">Reference proteome</keyword>
<protein>
    <submittedName>
        <fullName evidence="2">Uncharacterized protein</fullName>
    </submittedName>
</protein>
<gene>
    <name evidence="2" type="ORF">Tco025E_00859</name>
</gene>
<proteinExistence type="predicted"/>
<dbReference type="EMBL" id="MKKU01000024">
    <property type="protein sequence ID" value="RNF26896.1"/>
    <property type="molecule type" value="Genomic_DNA"/>
</dbReference>
<sequence>MPPNFANAVARMPFLEPLHDAAQTTRKRAAEARAYPSPAKRSAGGAGDGHCRRRDVVRCLCSHHRRPPLCAPFPQNNSAAIYRQHMNEMWLVTEMSLGTPKCDSIPRKPGQVIDPQPV</sequence>
<comment type="caution">
    <text evidence="2">The sequence shown here is derived from an EMBL/GenBank/DDBJ whole genome shotgun (WGS) entry which is preliminary data.</text>
</comment>
<dbReference type="AlphaFoldDB" id="A0A422QA96"/>
<accession>A0A422QA96</accession>
<dbReference type="RefSeq" id="XP_029232102.1">
    <property type="nucleotide sequence ID" value="XM_029367798.1"/>
</dbReference>
<reference evidence="2 3" key="1">
    <citation type="journal article" date="2018" name="BMC Genomics">
        <title>Genomic comparison of Trypanosoma conorhini and Trypanosoma rangeli to Trypanosoma cruzi strains of high and low virulence.</title>
        <authorList>
            <person name="Bradwell K.R."/>
            <person name="Koparde V.N."/>
            <person name="Matveyev A.V."/>
            <person name="Serrano M.G."/>
            <person name="Alves J.M."/>
            <person name="Parikh H."/>
            <person name="Huang B."/>
            <person name="Lee V."/>
            <person name="Espinosa-Alvarez O."/>
            <person name="Ortiz P.A."/>
            <person name="Costa-Martins A.G."/>
            <person name="Teixeira M.M."/>
            <person name="Buck G.A."/>
        </authorList>
    </citation>
    <scope>NUCLEOTIDE SEQUENCE [LARGE SCALE GENOMIC DNA]</scope>
    <source>
        <strain evidence="2 3">025E</strain>
    </source>
</reference>
<dbReference type="Proteomes" id="UP000284403">
    <property type="component" value="Unassembled WGS sequence"/>
</dbReference>
<evidence type="ECO:0000256" key="1">
    <source>
        <dbReference type="SAM" id="MobiDB-lite"/>
    </source>
</evidence>
<feature type="region of interest" description="Disordered" evidence="1">
    <location>
        <begin position="22"/>
        <end position="51"/>
    </location>
</feature>
<organism evidence="2 3">
    <name type="scientific">Trypanosoma conorhini</name>
    <dbReference type="NCBI Taxonomy" id="83891"/>
    <lineage>
        <taxon>Eukaryota</taxon>
        <taxon>Discoba</taxon>
        <taxon>Euglenozoa</taxon>
        <taxon>Kinetoplastea</taxon>
        <taxon>Metakinetoplastina</taxon>
        <taxon>Trypanosomatida</taxon>
        <taxon>Trypanosomatidae</taxon>
        <taxon>Trypanosoma</taxon>
    </lineage>
</organism>